<dbReference type="PANTHER" id="PTHR33908">
    <property type="entry name" value="MANNOSYLTRANSFERASE YKCB-RELATED"/>
    <property type="match status" value="1"/>
</dbReference>
<feature type="transmembrane region" description="Helical" evidence="8">
    <location>
        <begin position="346"/>
        <end position="369"/>
    </location>
</feature>
<dbReference type="PANTHER" id="PTHR33908:SF11">
    <property type="entry name" value="MEMBRANE PROTEIN"/>
    <property type="match status" value="1"/>
</dbReference>
<feature type="transmembrane region" description="Helical" evidence="8">
    <location>
        <begin position="322"/>
        <end position="340"/>
    </location>
</feature>
<dbReference type="InterPro" id="IPR038731">
    <property type="entry name" value="RgtA/B/C-like"/>
</dbReference>
<keyword evidence="7 8" id="KW-0472">Membrane</keyword>
<gene>
    <name evidence="10" type="ORF">A2393_01160</name>
</gene>
<evidence type="ECO:0000313" key="10">
    <source>
        <dbReference type="EMBL" id="OGM81684.1"/>
    </source>
</evidence>
<dbReference type="InterPro" id="IPR050297">
    <property type="entry name" value="LipidA_mod_glycosyltrf_83"/>
</dbReference>
<feature type="transmembrane region" description="Helical" evidence="8">
    <location>
        <begin position="113"/>
        <end position="130"/>
    </location>
</feature>
<evidence type="ECO:0000256" key="2">
    <source>
        <dbReference type="ARBA" id="ARBA00022475"/>
    </source>
</evidence>
<proteinExistence type="predicted"/>
<evidence type="ECO:0000256" key="8">
    <source>
        <dbReference type="SAM" id="Phobius"/>
    </source>
</evidence>
<dbReference type="EMBL" id="MGIA01000007">
    <property type="protein sequence ID" value="OGM81684.1"/>
    <property type="molecule type" value="Genomic_DNA"/>
</dbReference>
<evidence type="ECO:0000256" key="6">
    <source>
        <dbReference type="ARBA" id="ARBA00022989"/>
    </source>
</evidence>
<feature type="transmembrane region" description="Helical" evidence="8">
    <location>
        <begin position="269"/>
        <end position="290"/>
    </location>
</feature>
<feature type="domain" description="Glycosyltransferase RgtA/B/C/D-like" evidence="9">
    <location>
        <begin position="65"/>
        <end position="219"/>
    </location>
</feature>
<organism evidence="10 11">
    <name type="scientific">Candidatus Woesebacteria bacterium RIFOXYB1_FULL_41_13</name>
    <dbReference type="NCBI Taxonomy" id="1802540"/>
    <lineage>
        <taxon>Bacteria</taxon>
        <taxon>Candidatus Woeseibacteriota</taxon>
    </lineage>
</organism>
<feature type="transmembrane region" description="Helical" evidence="8">
    <location>
        <begin position="204"/>
        <end position="225"/>
    </location>
</feature>
<comment type="subcellular location">
    <subcellularLocation>
        <location evidence="1">Cell membrane</location>
        <topology evidence="1">Multi-pass membrane protein</topology>
    </subcellularLocation>
</comment>
<keyword evidence="3" id="KW-0328">Glycosyltransferase</keyword>
<protein>
    <recommendedName>
        <fullName evidence="9">Glycosyltransferase RgtA/B/C/D-like domain-containing protein</fullName>
    </recommendedName>
</protein>
<evidence type="ECO:0000259" key="9">
    <source>
        <dbReference type="Pfam" id="PF13231"/>
    </source>
</evidence>
<evidence type="ECO:0000256" key="3">
    <source>
        <dbReference type="ARBA" id="ARBA00022676"/>
    </source>
</evidence>
<sequence>MRKKILSNLPYLIGVVVILALFSLRFINLKTLPVFADEAIYIRWSQVMRAEQTLRFLPLSDGKQPLFMWVVIPFFKLFRDPLVAGRMVSVLSGLGTMVGISLLSYLLFKNKKVSLLAAFFYVISPFTFFFDRLSLADSMLSMFGIWTFIFSYLAIRYKRWDLAMLSGFTLGGAWLTKSPALFFALMIPSLWLFVNWDKTLKKNFFIFIKILALWLVTVFIGYGFYNILRLGPNFHLIASRNMDYVYPLNHFLVSFFDPLKTFLLASARWIVAMGPWPLLIAAILGFIFNYKKHKKAVLVLLVWFLVPVLIQSEFAKTFTARYIFFSIPYLIILSSSVVAAKFNKWGNVAICGLLSVFVIVSGIFNYYLLTDPAKAKLPRSERSGYLEEWTAGHGIRETANFLIEEQAAHPEEKIVIGTEGYFGTLPDGLQIYLNRYPEITAIGVGLTFDTVPPPLIDAKAFGDRTYLLVNASRFSGNAAYLGLMKVKEFPKALKPNGTHDSLLLFEVTNEALKNKVNLGKP</sequence>
<feature type="transmembrane region" description="Helical" evidence="8">
    <location>
        <begin position="296"/>
        <end position="315"/>
    </location>
</feature>
<evidence type="ECO:0000256" key="4">
    <source>
        <dbReference type="ARBA" id="ARBA00022679"/>
    </source>
</evidence>
<name>A0A1F8CZB4_9BACT</name>
<keyword evidence="4" id="KW-0808">Transferase</keyword>
<evidence type="ECO:0000256" key="7">
    <source>
        <dbReference type="ARBA" id="ARBA00023136"/>
    </source>
</evidence>
<keyword evidence="2" id="KW-1003">Cell membrane</keyword>
<dbReference type="AlphaFoldDB" id="A0A1F8CZB4"/>
<dbReference type="GO" id="GO:0009103">
    <property type="term" value="P:lipopolysaccharide biosynthetic process"/>
    <property type="evidence" value="ECO:0007669"/>
    <property type="project" value="UniProtKB-ARBA"/>
</dbReference>
<dbReference type="GO" id="GO:0005886">
    <property type="term" value="C:plasma membrane"/>
    <property type="evidence" value="ECO:0007669"/>
    <property type="project" value="UniProtKB-SubCell"/>
</dbReference>
<keyword evidence="5 8" id="KW-0812">Transmembrane</keyword>
<evidence type="ECO:0000313" key="11">
    <source>
        <dbReference type="Proteomes" id="UP000178937"/>
    </source>
</evidence>
<feature type="transmembrane region" description="Helical" evidence="8">
    <location>
        <begin position="167"/>
        <end position="192"/>
    </location>
</feature>
<feature type="transmembrane region" description="Helical" evidence="8">
    <location>
        <begin position="9"/>
        <end position="27"/>
    </location>
</feature>
<dbReference type="GO" id="GO:0016763">
    <property type="term" value="F:pentosyltransferase activity"/>
    <property type="evidence" value="ECO:0007669"/>
    <property type="project" value="TreeGrafter"/>
</dbReference>
<comment type="caution">
    <text evidence="10">The sequence shown here is derived from an EMBL/GenBank/DDBJ whole genome shotgun (WGS) entry which is preliminary data.</text>
</comment>
<evidence type="ECO:0000256" key="5">
    <source>
        <dbReference type="ARBA" id="ARBA00022692"/>
    </source>
</evidence>
<keyword evidence="6 8" id="KW-1133">Transmembrane helix</keyword>
<reference evidence="10 11" key="1">
    <citation type="journal article" date="2016" name="Nat. Commun.">
        <title>Thousands of microbial genomes shed light on interconnected biogeochemical processes in an aquifer system.</title>
        <authorList>
            <person name="Anantharaman K."/>
            <person name="Brown C.T."/>
            <person name="Hug L.A."/>
            <person name="Sharon I."/>
            <person name="Castelle C.J."/>
            <person name="Probst A.J."/>
            <person name="Thomas B.C."/>
            <person name="Singh A."/>
            <person name="Wilkins M.J."/>
            <person name="Karaoz U."/>
            <person name="Brodie E.L."/>
            <person name="Williams K.H."/>
            <person name="Hubbard S.S."/>
            <person name="Banfield J.F."/>
        </authorList>
    </citation>
    <scope>NUCLEOTIDE SEQUENCE [LARGE SCALE GENOMIC DNA]</scope>
</reference>
<dbReference type="Pfam" id="PF13231">
    <property type="entry name" value="PMT_2"/>
    <property type="match status" value="1"/>
</dbReference>
<dbReference type="Proteomes" id="UP000178937">
    <property type="component" value="Unassembled WGS sequence"/>
</dbReference>
<accession>A0A1F8CZB4</accession>
<dbReference type="STRING" id="1802540.A2393_01160"/>
<evidence type="ECO:0000256" key="1">
    <source>
        <dbReference type="ARBA" id="ARBA00004651"/>
    </source>
</evidence>
<feature type="transmembrane region" description="Helical" evidence="8">
    <location>
        <begin position="83"/>
        <end position="106"/>
    </location>
</feature>